<dbReference type="EMBL" id="DF974018">
    <property type="protein sequence ID" value="GAU44140.1"/>
    <property type="molecule type" value="Genomic_DNA"/>
</dbReference>
<keyword evidence="1" id="KW-0812">Transmembrane</keyword>
<dbReference type="GO" id="GO:0004523">
    <property type="term" value="F:RNA-DNA hybrid ribonuclease activity"/>
    <property type="evidence" value="ECO:0007669"/>
    <property type="project" value="InterPro"/>
</dbReference>
<dbReference type="InterPro" id="IPR002156">
    <property type="entry name" value="RNaseH_domain"/>
</dbReference>
<dbReference type="InterPro" id="IPR036397">
    <property type="entry name" value="RNaseH_sf"/>
</dbReference>
<dbReference type="SUPFAM" id="SSF53098">
    <property type="entry name" value="Ribonuclease H-like"/>
    <property type="match status" value="1"/>
</dbReference>
<evidence type="ECO:0000313" key="3">
    <source>
        <dbReference type="EMBL" id="GAU44140.1"/>
    </source>
</evidence>
<name>A0A2Z6P4T0_TRISU</name>
<dbReference type="Gene3D" id="3.30.420.10">
    <property type="entry name" value="Ribonuclease H-like superfamily/Ribonuclease H"/>
    <property type="match status" value="1"/>
</dbReference>
<dbReference type="InterPro" id="IPR012337">
    <property type="entry name" value="RNaseH-like_sf"/>
</dbReference>
<sequence length="200" mass="22599">MKLSRNEDRDERVVIGAIFGLQLVIAYGHGETKKLMMRSLLDRFIRECTRVEIGWKPPSDNFVRLNTDGARKDNNKAECGGIIRGNHGEWLGGFAKVIGECSAFIAELWGVFEGLTLARRMGFRKVEVHIDSVVVVQVITTGKLHNKIGWSLVLNIRKLLELDWEVIIAHAYRETNKCADALANVGCQLNRTLIFYEDCP</sequence>
<keyword evidence="4" id="KW-1185">Reference proteome</keyword>
<evidence type="ECO:0000313" key="4">
    <source>
        <dbReference type="Proteomes" id="UP000242715"/>
    </source>
</evidence>
<dbReference type="OrthoDB" id="1306280at2759"/>
<reference evidence="4" key="1">
    <citation type="journal article" date="2017" name="Front. Plant Sci.">
        <title>Climate Clever Clovers: New Paradigm to Reduce the Environmental Footprint of Ruminants by Breeding Low Methanogenic Forages Utilizing Haplotype Variation.</title>
        <authorList>
            <person name="Kaur P."/>
            <person name="Appels R."/>
            <person name="Bayer P.E."/>
            <person name="Keeble-Gagnere G."/>
            <person name="Wang J."/>
            <person name="Hirakawa H."/>
            <person name="Shirasawa K."/>
            <person name="Vercoe P."/>
            <person name="Stefanova K."/>
            <person name="Durmic Z."/>
            <person name="Nichols P."/>
            <person name="Revell C."/>
            <person name="Isobe S.N."/>
            <person name="Edwards D."/>
            <person name="Erskine W."/>
        </authorList>
    </citation>
    <scope>NUCLEOTIDE SEQUENCE [LARGE SCALE GENOMIC DNA]</scope>
    <source>
        <strain evidence="4">cv. Daliak</strain>
    </source>
</reference>
<dbReference type="Pfam" id="PF13456">
    <property type="entry name" value="RVT_3"/>
    <property type="match status" value="1"/>
</dbReference>
<evidence type="ECO:0000259" key="2">
    <source>
        <dbReference type="PROSITE" id="PS50879"/>
    </source>
</evidence>
<evidence type="ECO:0000256" key="1">
    <source>
        <dbReference type="SAM" id="Phobius"/>
    </source>
</evidence>
<feature type="transmembrane region" description="Helical" evidence="1">
    <location>
        <begin position="12"/>
        <end position="30"/>
    </location>
</feature>
<keyword evidence="1" id="KW-0472">Membrane</keyword>
<dbReference type="CDD" id="cd06222">
    <property type="entry name" value="RNase_H_like"/>
    <property type="match status" value="1"/>
</dbReference>
<dbReference type="PROSITE" id="PS50879">
    <property type="entry name" value="RNASE_H_1"/>
    <property type="match status" value="1"/>
</dbReference>
<proteinExistence type="predicted"/>
<organism evidence="3 4">
    <name type="scientific">Trifolium subterraneum</name>
    <name type="common">Subterranean clover</name>
    <dbReference type="NCBI Taxonomy" id="3900"/>
    <lineage>
        <taxon>Eukaryota</taxon>
        <taxon>Viridiplantae</taxon>
        <taxon>Streptophyta</taxon>
        <taxon>Embryophyta</taxon>
        <taxon>Tracheophyta</taxon>
        <taxon>Spermatophyta</taxon>
        <taxon>Magnoliopsida</taxon>
        <taxon>eudicotyledons</taxon>
        <taxon>Gunneridae</taxon>
        <taxon>Pentapetalae</taxon>
        <taxon>rosids</taxon>
        <taxon>fabids</taxon>
        <taxon>Fabales</taxon>
        <taxon>Fabaceae</taxon>
        <taxon>Papilionoideae</taxon>
        <taxon>50 kb inversion clade</taxon>
        <taxon>NPAAA clade</taxon>
        <taxon>Hologalegina</taxon>
        <taxon>IRL clade</taxon>
        <taxon>Trifolieae</taxon>
        <taxon>Trifolium</taxon>
    </lineage>
</organism>
<feature type="domain" description="RNase H type-1" evidence="2">
    <location>
        <begin position="59"/>
        <end position="188"/>
    </location>
</feature>
<dbReference type="GO" id="GO:0003676">
    <property type="term" value="F:nucleic acid binding"/>
    <property type="evidence" value="ECO:0007669"/>
    <property type="project" value="InterPro"/>
</dbReference>
<dbReference type="AlphaFoldDB" id="A0A2Z6P4T0"/>
<dbReference type="Proteomes" id="UP000242715">
    <property type="component" value="Unassembled WGS sequence"/>
</dbReference>
<dbReference type="PANTHER" id="PTHR47723:SF13">
    <property type="entry name" value="PUTATIVE-RELATED"/>
    <property type="match status" value="1"/>
</dbReference>
<dbReference type="PANTHER" id="PTHR47723">
    <property type="entry name" value="OS05G0353850 PROTEIN"/>
    <property type="match status" value="1"/>
</dbReference>
<dbReference type="InterPro" id="IPR044730">
    <property type="entry name" value="RNase_H-like_dom_plant"/>
</dbReference>
<gene>
    <name evidence="3" type="ORF">TSUD_188010</name>
</gene>
<dbReference type="InterPro" id="IPR053151">
    <property type="entry name" value="RNase_H-like"/>
</dbReference>
<accession>A0A2Z6P4T0</accession>
<protein>
    <recommendedName>
        <fullName evidence="2">RNase H type-1 domain-containing protein</fullName>
    </recommendedName>
</protein>
<keyword evidence="1" id="KW-1133">Transmembrane helix</keyword>